<feature type="compositionally biased region" description="Basic residues" evidence="1">
    <location>
        <begin position="62"/>
        <end position="80"/>
    </location>
</feature>
<dbReference type="Proteomes" id="UP000026961">
    <property type="component" value="Chromosome 3"/>
</dbReference>
<dbReference type="HOGENOM" id="CLU_646224_0_0_1"/>
<evidence type="ECO:0000256" key="1">
    <source>
        <dbReference type="SAM" id="MobiDB-lite"/>
    </source>
</evidence>
<organism evidence="2">
    <name type="scientific">Oryza glumipatula</name>
    <dbReference type="NCBI Taxonomy" id="40148"/>
    <lineage>
        <taxon>Eukaryota</taxon>
        <taxon>Viridiplantae</taxon>
        <taxon>Streptophyta</taxon>
        <taxon>Embryophyta</taxon>
        <taxon>Tracheophyta</taxon>
        <taxon>Spermatophyta</taxon>
        <taxon>Magnoliopsida</taxon>
        <taxon>Liliopsida</taxon>
        <taxon>Poales</taxon>
        <taxon>Poaceae</taxon>
        <taxon>BOP clade</taxon>
        <taxon>Oryzoideae</taxon>
        <taxon>Oryzeae</taxon>
        <taxon>Oryzinae</taxon>
        <taxon>Oryza</taxon>
    </lineage>
</organism>
<reference evidence="2" key="1">
    <citation type="submission" date="2015-04" db="UniProtKB">
        <authorList>
            <consortium name="EnsemblPlants"/>
        </authorList>
    </citation>
    <scope>IDENTIFICATION</scope>
</reference>
<feature type="compositionally biased region" description="Pro residues" evidence="1">
    <location>
        <begin position="94"/>
        <end position="105"/>
    </location>
</feature>
<dbReference type="EnsemblPlants" id="OGLUM03G29290.1">
    <property type="protein sequence ID" value="OGLUM03G29290.1"/>
    <property type="gene ID" value="OGLUM03G29290"/>
</dbReference>
<reference evidence="2" key="2">
    <citation type="submission" date="2018-05" db="EMBL/GenBank/DDBJ databases">
        <title>OgluRS3 (Oryza glumaepatula Reference Sequence Version 3).</title>
        <authorList>
            <person name="Zhang J."/>
            <person name="Kudrna D."/>
            <person name="Lee S."/>
            <person name="Talag J."/>
            <person name="Welchert J."/>
            <person name="Wing R.A."/>
        </authorList>
    </citation>
    <scope>NUCLEOTIDE SEQUENCE [LARGE SCALE GENOMIC DNA]</scope>
</reference>
<proteinExistence type="predicted"/>
<dbReference type="AlphaFoldDB" id="A0A0D9ZBE9"/>
<keyword evidence="3" id="KW-1185">Reference proteome</keyword>
<feature type="compositionally biased region" description="Low complexity" evidence="1">
    <location>
        <begin position="174"/>
        <end position="187"/>
    </location>
</feature>
<evidence type="ECO:0000313" key="3">
    <source>
        <dbReference type="Proteomes" id="UP000026961"/>
    </source>
</evidence>
<feature type="region of interest" description="Disordered" evidence="1">
    <location>
        <begin position="46"/>
        <end position="151"/>
    </location>
</feature>
<name>A0A0D9ZBE9_9ORYZ</name>
<dbReference type="Gramene" id="OGLUM03G29290.1">
    <property type="protein sequence ID" value="OGLUM03G29290.1"/>
    <property type="gene ID" value="OGLUM03G29290"/>
</dbReference>
<feature type="region of interest" description="Disordered" evidence="1">
    <location>
        <begin position="163"/>
        <end position="204"/>
    </location>
</feature>
<sequence>MEESHLQRVALACGLNPPCWTRASVAAWTVAPQADFALAEEPLEASRLGSRRAKPQPEATRWRSRSPVRCLVRSHRRHRCSSPPTLVKKGGGEEPPPLWPPPPDPASLRPDPVSPPSMSSSAPSWGEEDGGVEPASGSAANAREEGRGRGTAAIVAPAARSSELAPGFGEPDAAKLATPSASSSAPLWGEEDGGVEPASGSATENLSAPLRWGARQRSKRGSPSFTVLDDPCLIWIHPPTPLMTSPRLDLPTAIITFIEHLCCRPPLRSPQQIDPVFPRLLPMNPPQQSLSIGVTVVAKEEGKEFPTKPLVDPLLPSVVMAHPHPPTPPHLHFAIATASCEHGKGERGRKGPSLPTDVAATYLSPPANLRVREAKKAELIELYQKEASLSFITYRLNLQQGAGLLVTAHDRILRHSRNDARLARP</sequence>
<feature type="compositionally biased region" description="Low complexity" evidence="1">
    <location>
        <begin position="106"/>
        <end position="124"/>
    </location>
</feature>
<evidence type="ECO:0000313" key="2">
    <source>
        <dbReference type="EnsemblPlants" id="OGLUM03G29290.1"/>
    </source>
</evidence>
<protein>
    <submittedName>
        <fullName evidence="2">Uncharacterized protein</fullName>
    </submittedName>
</protein>
<accession>A0A0D9ZBE9</accession>